<organism evidence="5">
    <name type="scientific">Sesamum latifolium</name>
    <dbReference type="NCBI Taxonomy" id="2727402"/>
    <lineage>
        <taxon>Eukaryota</taxon>
        <taxon>Viridiplantae</taxon>
        <taxon>Streptophyta</taxon>
        <taxon>Embryophyta</taxon>
        <taxon>Tracheophyta</taxon>
        <taxon>Spermatophyta</taxon>
        <taxon>Magnoliopsida</taxon>
        <taxon>eudicotyledons</taxon>
        <taxon>Gunneridae</taxon>
        <taxon>Pentapetalae</taxon>
        <taxon>asterids</taxon>
        <taxon>lamiids</taxon>
        <taxon>Lamiales</taxon>
        <taxon>Pedaliaceae</taxon>
        <taxon>Sesamum</taxon>
    </lineage>
</organism>
<keyword evidence="1" id="KW-0645">Protease</keyword>
<feature type="domain" description="Reverse transcriptase Ty1/copia-type" evidence="3">
    <location>
        <begin position="409"/>
        <end position="485"/>
    </location>
</feature>
<comment type="caution">
    <text evidence="5">The sequence shown here is derived from an EMBL/GenBank/DDBJ whole genome shotgun (WGS) entry which is preliminary data.</text>
</comment>
<evidence type="ECO:0000313" key="5">
    <source>
        <dbReference type="EMBL" id="KAL0416181.1"/>
    </source>
</evidence>
<dbReference type="AlphaFoldDB" id="A0AAW2UFM6"/>
<dbReference type="Pfam" id="PF07727">
    <property type="entry name" value="RVT_2"/>
    <property type="match status" value="1"/>
</dbReference>
<proteinExistence type="predicted"/>
<accession>A0AAW2UFM6</accession>
<name>A0AAW2UFM6_9LAMI</name>
<gene>
    <name evidence="5" type="ORF">Slati_3450000</name>
</gene>
<dbReference type="Pfam" id="PF22936">
    <property type="entry name" value="Pol_BBD"/>
    <property type="match status" value="1"/>
</dbReference>
<keyword evidence="1" id="KW-0378">Hydrolase</keyword>
<dbReference type="CDD" id="cd09272">
    <property type="entry name" value="RNase_HI_RT_Ty1"/>
    <property type="match status" value="1"/>
</dbReference>
<dbReference type="InterPro" id="IPR013103">
    <property type="entry name" value="RVT_2"/>
</dbReference>
<evidence type="ECO:0000256" key="2">
    <source>
        <dbReference type="SAM" id="MobiDB-lite"/>
    </source>
</evidence>
<dbReference type="PANTHER" id="PTHR11439:SF465">
    <property type="entry name" value="REVERSE TRANSCRIPTASE TY1_COPIA-TYPE DOMAIN-CONTAINING PROTEIN"/>
    <property type="match status" value="1"/>
</dbReference>
<feature type="compositionally biased region" description="Polar residues" evidence="2">
    <location>
        <begin position="234"/>
        <end position="247"/>
    </location>
</feature>
<dbReference type="SUPFAM" id="SSF56672">
    <property type="entry name" value="DNA/RNA polymerases"/>
    <property type="match status" value="1"/>
</dbReference>
<reference evidence="5" key="2">
    <citation type="journal article" date="2024" name="Plant">
        <title>Genomic evolution and insights into agronomic trait innovations of Sesamum species.</title>
        <authorList>
            <person name="Miao H."/>
            <person name="Wang L."/>
            <person name="Qu L."/>
            <person name="Liu H."/>
            <person name="Sun Y."/>
            <person name="Le M."/>
            <person name="Wang Q."/>
            <person name="Wei S."/>
            <person name="Zheng Y."/>
            <person name="Lin W."/>
            <person name="Duan Y."/>
            <person name="Cao H."/>
            <person name="Xiong S."/>
            <person name="Wang X."/>
            <person name="Wei L."/>
            <person name="Li C."/>
            <person name="Ma Q."/>
            <person name="Ju M."/>
            <person name="Zhao R."/>
            <person name="Li G."/>
            <person name="Mu C."/>
            <person name="Tian Q."/>
            <person name="Mei H."/>
            <person name="Zhang T."/>
            <person name="Gao T."/>
            <person name="Zhang H."/>
        </authorList>
    </citation>
    <scope>NUCLEOTIDE SEQUENCE</scope>
    <source>
        <strain evidence="5">KEN1</strain>
    </source>
</reference>
<evidence type="ECO:0000256" key="1">
    <source>
        <dbReference type="ARBA" id="ARBA00022750"/>
    </source>
</evidence>
<dbReference type="InterPro" id="IPR054722">
    <property type="entry name" value="PolX-like_BBD"/>
</dbReference>
<protein>
    <submittedName>
        <fullName evidence="5">Retrovirus-related Pol polyprotein from transposon RE1</fullName>
    </submittedName>
</protein>
<evidence type="ECO:0000259" key="4">
    <source>
        <dbReference type="Pfam" id="PF22936"/>
    </source>
</evidence>
<keyword evidence="1" id="KW-0064">Aspartyl protease</keyword>
<reference evidence="5" key="1">
    <citation type="submission" date="2020-06" db="EMBL/GenBank/DDBJ databases">
        <authorList>
            <person name="Li T."/>
            <person name="Hu X."/>
            <person name="Zhang T."/>
            <person name="Song X."/>
            <person name="Zhang H."/>
            <person name="Dai N."/>
            <person name="Sheng W."/>
            <person name="Hou X."/>
            <person name="Wei L."/>
        </authorList>
    </citation>
    <scope>NUCLEOTIDE SEQUENCE</scope>
    <source>
        <strain evidence="5">KEN1</strain>
        <tissue evidence="5">Leaf</tissue>
    </source>
</reference>
<feature type="domain" description="Retrovirus-related Pol polyprotein from transposon TNT 1-94-like beta-barrel" evidence="4">
    <location>
        <begin position="151"/>
        <end position="198"/>
    </location>
</feature>
<dbReference type="InterPro" id="IPR043502">
    <property type="entry name" value="DNA/RNA_pol_sf"/>
</dbReference>
<feature type="non-terminal residue" evidence="5">
    <location>
        <position position="1"/>
    </location>
</feature>
<sequence>WNDRDKLIWSLHAGQTAFQVKGYAGNRPYMKKKKGSVDKRNLICEHCRKLGHTKDTCFKIHGVPDWYKDLSDQRKKPGLTNRAYATVEPEPVGEIVGNRGSNLVSDLIEALRLVQNKTPQDPVRVHFTGMEEMAGMGRTTGEQSGSYPRTWIVDSGATSHMCGDARLFHSVSKLTVPIRIHLPNNRVTFATQSGDIRLSPLLVPSFTCYLNLSLILEPLRDVVFMRMSSLTKQTTSATCSSDRQPLASSIDLPFRSPSTVPLDDIPIPSTRPPTSPPSSSRSPAQIVSDPIPLRRSQRSTRPPTWLTHYHCNLTPEPIVSSSDLTSSHTDFMAALSTIHEPSCYKEARVARNGRSLCSRSSLLLNRMTHGRLLICLRVDINNAFLHGFLDEDIYLTPPEGSSIPVGKVLYVDDVLLTHSSEAQIADVIRYLDSAFTIKDLGPAKYFLSLEIDRTGVGTSVTQHKFIRDIICDTGLLSAKPGLTPLPTGVKLSAFDSTKLADPEPYRRLVGRLLYLSFTRPDISFGAQQLSQFVQTPCQSHMEVALHLVRYLKGCPDRGLFFPSSNSFAVSAFCDADCAGCVDSRRSLTGYCIFLGDALIYWKTKKQTTVAQSTVEAEYRSLGTIACKLQWISFLLQDFGLAVATPIPLYCDNQTATHIVANPVFHERTKHLEIDCHLVRDHYKAGFLLPCYTSSKLRLVDMFTKLLL</sequence>
<feature type="region of interest" description="Disordered" evidence="2">
    <location>
        <begin position="234"/>
        <end position="303"/>
    </location>
</feature>
<dbReference type="GO" id="GO:0004190">
    <property type="term" value="F:aspartic-type endopeptidase activity"/>
    <property type="evidence" value="ECO:0007669"/>
    <property type="project" value="UniProtKB-KW"/>
</dbReference>
<evidence type="ECO:0000259" key="3">
    <source>
        <dbReference type="Pfam" id="PF07727"/>
    </source>
</evidence>
<dbReference type="EMBL" id="JACGWN010000012">
    <property type="protein sequence ID" value="KAL0416181.1"/>
    <property type="molecule type" value="Genomic_DNA"/>
</dbReference>
<dbReference type="PANTHER" id="PTHR11439">
    <property type="entry name" value="GAG-POL-RELATED RETROTRANSPOSON"/>
    <property type="match status" value="1"/>
</dbReference>